<dbReference type="PROSITE" id="PS51257">
    <property type="entry name" value="PROKAR_LIPOPROTEIN"/>
    <property type="match status" value="1"/>
</dbReference>
<evidence type="ECO:0000256" key="1">
    <source>
        <dbReference type="SAM" id="SignalP"/>
    </source>
</evidence>
<keyword evidence="3" id="KW-1185">Reference proteome</keyword>
<feature type="chain" id="PRO_5046777966" description="LPS export ABC transporter periplasmic protein LptC" evidence="1">
    <location>
        <begin position="22"/>
        <end position="223"/>
    </location>
</feature>
<protein>
    <recommendedName>
        <fullName evidence="4">LPS export ABC transporter periplasmic protein LptC</fullName>
    </recommendedName>
</protein>
<dbReference type="RefSeq" id="WP_208175574.1">
    <property type="nucleotide sequence ID" value="NZ_JAGETZ010000005.1"/>
</dbReference>
<accession>A0ABS3QGL6</accession>
<evidence type="ECO:0000313" key="2">
    <source>
        <dbReference type="EMBL" id="MBO2009939.1"/>
    </source>
</evidence>
<comment type="caution">
    <text evidence="2">The sequence shown here is derived from an EMBL/GenBank/DDBJ whole genome shotgun (WGS) entry which is preliminary data.</text>
</comment>
<name>A0ABS3QGL6_9BACT</name>
<evidence type="ECO:0008006" key="4">
    <source>
        <dbReference type="Google" id="ProtNLM"/>
    </source>
</evidence>
<gene>
    <name evidence="2" type="ORF">J4E00_12825</name>
</gene>
<proteinExistence type="predicted"/>
<organism evidence="2 3">
    <name type="scientific">Hymenobacter negativus</name>
    <dbReference type="NCBI Taxonomy" id="2795026"/>
    <lineage>
        <taxon>Bacteria</taxon>
        <taxon>Pseudomonadati</taxon>
        <taxon>Bacteroidota</taxon>
        <taxon>Cytophagia</taxon>
        <taxon>Cytophagales</taxon>
        <taxon>Hymenobacteraceae</taxon>
        <taxon>Hymenobacter</taxon>
    </lineage>
</organism>
<evidence type="ECO:0000313" key="3">
    <source>
        <dbReference type="Proteomes" id="UP000664369"/>
    </source>
</evidence>
<dbReference type="Proteomes" id="UP000664369">
    <property type="component" value="Unassembled WGS sequence"/>
</dbReference>
<feature type="signal peptide" evidence="1">
    <location>
        <begin position="1"/>
        <end position="21"/>
    </location>
</feature>
<sequence length="223" mass="25456">MKTARMLRGVALLVGSLVFTACDEGLQVRFAEPFPAQAADLLEFPARHQAVYTADDSTTSVCIGRTAVWRQELRNMTFKRDSLHHVRADTTYAENGQLHYLKLMDDGLVRDSWLATDTLFSLRGADAGKLRRFQGRYYLNERDTDADNWRVQRLEIDGPHLSWQKFGTDTLRLLALDAATIRYRRENGALTSILLTPASGAQTRRVGRYAGLWETRGEYTRRR</sequence>
<keyword evidence="1" id="KW-0732">Signal</keyword>
<reference evidence="2 3" key="1">
    <citation type="submission" date="2021-03" db="EMBL/GenBank/DDBJ databases">
        <authorList>
            <person name="Kim M.K."/>
        </authorList>
    </citation>
    <scope>NUCLEOTIDE SEQUENCE [LARGE SCALE GENOMIC DNA]</scope>
    <source>
        <strain evidence="2 3">BT442</strain>
    </source>
</reference>
<dbReference type="EMBL" id="JAGETZ010000005">
    <property type="protein sequence ID" value="MBO2009939.1"/>
    <property type="molecule type" value="Genomic_DNA"/>
</dbReference>